<proteinExistence type="evidence at transcript level"/>
<dbReference type="BioGRID-ORCS" id="39734">
    <property type="hits" value="0 hits in 3 CRISPR screens"/>
</dbReference>
<evidence type="ECO:0000313" key="4">
    <source>
        <dbReference type="FlyBase" id="FBgn0036545"/>
    </source>
</evidence>
<reference evidence="1 5" key="9">
    <citation type="journal article" date="2007" name="Science">
        <title>Sequence finishing and mapping of Drosophila melanogaster heterochromatin.</title>
        <authorList>
            <person name="Hoskins R.A."/>
            <person name="Carlson J.W."/>
            <person name="Kennedy C."/>
            <person name="Acevedo D."/>
            <person name="Evans-Holm M."/>
            <person name="Frise E."/>
            <person name="Wan K.H."/>
            <person name="Park S."/>
            <person name="Mendez-Lago M."/>
            <person name="Rossi F."/>
            <person name="Villasante A."/>
            <person name="Dimitri P."/>
            <person name="Karpen G.H."/>
            <person name="Celniker S.E."/>
        </authorList>
    </citation>
    <scope>NUCLEOTIDE SEQUENCE [LARGE SCALE GENOMIC DNA]</scope>
    <source>
        <strain evidence="5">Berkeley</strain>
    </source>
</reference>
<dbReference type="EMBL" id="KX531781">
    <property type="protein sequence ID" value="ANY27591.1"/>
    <property type="molecule type" value="mRNA"/>
</dbReference>
<organism evidence="1 5">
    <name type="scientific">Drosophila melanogaster</name>
    <name type="common">Fruit fly</name>
    <dbReference type="NCBI Taxonomy" id="7227"/>
    <lineage>
        <taxon>Eukaryota</taxon>
        <taxon>Metazoa</taxon>
        <taxon>Ecdysozoa</taxon>
        <taxon>Arthropoda</taxon>
        <taxon>Hexapoda</taxon>
        <taxon>Insecta</taxon>
        <taxon>Pterygota</taxon>
        <taxon>Neoptera</taxon>
        <taxon>Endopterygota</taxon>
        <taxon>Diptera</taxon>
        <taxon>Brachycera</taxon>
        <taxon>Muscomorpha</taxon>
        <taxon>Ephydroidea</taxon>
        <taxon>Drosophilidae</taxon>
        <taxon>Drosophila</taxon>
        <taxon>Sophophora</taxon>
    </lineage>
</organism>
<dbReference type="CTD" id="39734"/>
<reference evidence="1" key="13">
    <citation type="journal article" date="2015" name="Genome Res.">
        <title>The Release 6 reference sequence of the Drosophila melanogaster genome.</title>
        <authorList>
            <person name="Hoskins R.A."/>
            <person name="Carlson J.W."/>
            <person name="Wan K.H."/>
            <person name="Park S."/>
            <person name="Mendez I."/>
            <person name="Galle S.E."/>
            <person name="Booth B.W."/>
            <person name="Pfeiffer B.D."/>
            <person name="George R.A."/>
            <person name="Svirskas R."/>
            <person name="Krzywinski M."/>
            <person name="Schein J."/>
            <person name="Accardo M.C."/>
            <person name="Damia E."/>
            <person name="Messina G."/>
            <person name="Mendez-Lago M."/>
            <person name="de Pablos B."/>
            <person name="Demakova O.V."/>
            <person name="Andreyeva E.N."/>
            <person name="Boldyreva L.V."/>
            <person name="Marra M."/>
            <person name="Carvalho A.B."/>
            <person name="Dimitri P."/>
            <person name="Villasante A."/>
            <person name="Zhimulev I.F."/>
            <person name="Rubin G.M."/>
            <person name="Karpen G.H."/>
            <person name="Celniker S.E."/>
        </authorList>
    </citation>
    <scope>NUCLEOTIDE SEQUENCE</scope>
</reference>
<dbReference type="KEGG" id="dme:Dmel_CG17035"/>
<reference evidence="1" key="11">
    <citation type="journal article" date="2015" name="G3 (Bethesda)">
        <title>Gene Model Annotations for Drosophila melanogaster: Impact of High-Throughput Data.</title>
        <authorList>
            <consortium name="FlyBase Consortium"/>
            <person name="Matthews B.B."/>
            <person name="Dos Santos G."/>
            <person name="Crosby M.A."/>
            <person name="Emmert D.B."/>
            <person name="St Pierre S.E."/>
            <person name="Gramates L.S."/>
            <person name="Zhou P."/>
            <person name="Schroeder A.J."/>
            <person name="Falls K."/>
            <person name="Strelets V."/>
            <person name="Russo S.M."/>
            <person name="Gelbart W.M."/>
            <person name="null"/>
        </authorList>
    </citation>
    <scope>NUCLEOTIDE SEQUENCE</scope>
</reference>
<reference evidence="1" key="15">
    <citation type="submission" date="2022-11" db="EMBL/GenBank/DDBJ databases">
        <title>Drosophila melanogaster release 4 sequence.</title>
        <authorList>
            <consortium name="Berkeley Drosophila Genome Project"/>
            <person name="Celniker S."/>
            <person name="Carlson J."/>
            <person name="Wan K."/>
            <person name="Pfeiffer B."/>
            <person name="Frise E."/>
            <person name="George R."/>
            <person name="Hoskins R."/>
            <person name="Stapleton M."/>
            <person name="Pacleb J."/>
            <person name="Park S."/>
            <person name="Svirskas R."/>
            <person name="Smith E."/>
            <person name="Yu C."/>
            <person name="Rubin G."/>
        </authorList>
    </citation>
    <scope>NUCLEOTIDE SEQUENCE</scope>
</reference>
<dbReference type="GeneID" id="39734"/>
<reference evidence="5" key="3">
    <citation type="journal article" date="2002" name="Genome Biol.">
        <title>Annotation of the Drosophila melanogaster euchromatic genome: a systematic review.</title>
        <authorList>
            <person name="Misra S."/>
            <person name="Crosby M.A."/>
            <person name="Mungall C.J."/>
            <person name="Matthews B.B."/>
            <person name="Campbell K.S."/>
            <person name="Hradecky P."/>
            <person name="Huang Y."/>
            <person name="Kaminker J.S."/>
            <person name="Millburn G.H."/>
            <person name="Prochnik S.E."/>
            <person name="Smith C.D."/>
            <person name="Tupy J.L."/>
            <person name="Whitfied E.J."/>
            <person name="Bayraktaroglu L."/>
            <person name="Berman B.P."/>
            <person name="Bettencourt B.R."/>
            <person name="Celniker S.E."/>
            <person name="de Grey A.D."/>
            <person name="Drysdale R.A."/>
            <person name="Harris N.L."/>
            <person name="Richter J."/>
            <person name="Russo S."/>
            <person name="Schroeder A.J."/>
            <person name="Shu S.Q."/>
            <person name="Stapleton M."/>
            <person name="Yamada C."/>
            <person name="Ashburner M."/>
            <person name="Gelbart W.M."/>
            <person name="Rubin G.M."/>
            <person name="Lewis S.E."/>
        </authorList>
    </citation>
    <scope>GENOME REANNOTATION</scope>
    <source>
        <strain evidence="5">Berkeley</strain>
    </source>
</reference>
<sequence>MQFSWMKVAIYLLTFLTYAYSGYGSSTIVHVS</sequence>
<dbReference type="VEuPathDB" id="VectorBase:FBgn0036545"/>
<dbReference type="AGR" id="FB:FBgn0036545"/>
<reference evidence="5" key="2">
    <citation type="journal article" date="2002" name="Genome Biol.">
        <title>Finishing a whole-genome shotgun: release 3 of the Drosophila melanogaster euchromatic genome sequence.</title>
        <authorList>
            <person name="Celniker S.E."/>
            <person name="Wheeler D.A."/>
            <person name="Kronmiller B."/>
            <person name="Carlson J.W."/>
            <person name="Halpern A."/>
            <person name="Patel S."/>
            <person name="Adams M."/>
            <person name="Champe M."/>
            <person name="Dugan S.P."/>
            <person name="Frise E."/>
            <person name="Hodgson A."/>
            <person name="George R.A."/>
            <person name="Hoskins R.A."/>
            <person name="Laverty T."/>
            <person name="Muzny D.M."/>
            <person name="Nelson C.R."/>
            <person name="Pacleb J.M."/>
            <person name="Park S."/>
            <person name="Pfeiffer B.D."/>
            <person name="Richards S."/>
            <person name="Sodergren E.J."/>
            <person name="Svirskas R."/>
            <person name="Tabor P.E."/>
            <person name="Wan K."/>
            <person name="Stapleton M."/>
            <person name="Sutton G.G."/>
            <person name="Venter C."/>
            <person name="Weinstock G."/>
            <person name="Scherer S.E."/>
            <person name="Myers E.W."/>
            <person name="Gibbs R.A."/>
            <person name="Rubin G.M."/>
        </authorList>
    </citation>
    <scope>NUCLEOTIDE SEQUENCE [LARGE SCALE GENOMIC DNA]</scope>
    <source>
        <strain evidence="5">Berkeley</strain>
    </source>
</reference>
<dbReference type="EC" id="3.1.1.4" evidence="1"/>
<reference evidence="1 5" key="5">
    <citation type="journal article" date="2002" name="Genome Biol.">
        <title>Heterochromatic sequences in a Drosophila whole-genome shotgun assembly.</title>
        <authorList>
            <person name="Hoskins R.A."/>
            <person name="Smith C.D."/>
            <person name="Carlson J.W."/>
            <person name="Carvalho A.B."/>
            <person name="Halpern A."/>
            <person name="Kaminker J.S."/>
            <person name="Kennedy C."/>
            <person name="Mungall C.J."/>
            <person name="Sullivan B.A."/>
            <person name="Sutton G.G."/>
            <person name="Yasuhara J.C."/>
            <person name="Wakimoto B.T."/>
            <person name="Myers E.W."/>
            <person name="Celniker S.E."/>
            <person name="Rubin G.M."/>
            <person name="Karpen G.H."/>
        </authorList>
    </citation>
    <scope>NUCLEOTIDE SEQUENCE [LARGE SCALE GENOMIC DNA]</scope>
    <source>
        <strain evidence="5">Berkeley</strain>
    </source>
</reference>
<reference evidence="2" key="10">
    <citation type="submission" date="2009-05" db="EMBL/GenBank/DDBJ databases">
        <authorList>
            <person name="Carlson J."/>
            <person name="Booth B."/>
            <person name="Frise E."/>
            <person name="Park S."/>
            <person name="Wan K."/>
            <person name="Yu C."/>
            <person name="Celniker S."/>
        </authorList>
    </citation>
    <scope>NUCLEOTIDE SEQUENCE</scope>
    <source>
        <strain evidence="2">Berkeley</strain>
    </source>
</reference>
<protein>
    <submittedName>
        <fullName evidence="3">GEO04145p1</fullName>
    </submittedName>
    <submittedName>
        <fullName evidence="2">GH07145p</fullName>
    </submittedName>
    <submittedName>
        <fullName evidence="1">GXIVsPLA2, isoform C</fullName>
        <ecNumber evidence="1">3.1.1.4</ecNumber>
    </submittedName>
</protein>
<dbReference type="HOGENOM" id="CLU_3392727_0_0_1"/>
<reference evidence="1" key="12">
    <citation type="journal article" date="2015" name="G3 (Bethesda)">
        <title>Gene Model Annotations for Drosophila melanogaster: The Rule-Benders.</title>
        <authorList>
            <consortium name="FlyBase Consortium"/>
            <person name="Crosby M.A."/>
            <person name="Gramates L.S."/>
            <person name="Dos Santos G."/>
            <person name="Matthews B.B."/>
            <person name="St Pierre S.E."/>
            <person name="Zhou P."/>
            <person name="Schroeder A.J."/>
            <person name="Falls K."/>
            <person name="Emmert D.B."/>
            <person name="Russo S.M."/>
            <person name="Gelbart W.M."/>
            <person name="null"/>
        </authorList>
    </citation>
    <scope>NUCLEOTIDE SEQUENCE</scope>
</reference>
<dbReference type="OrthoDB" id="3935740at2759"/>
<dbReference type="DNASU" id="39734"/>
<reference evidence="1" key="16">
    <citation type="submission" date="2022-11" db="EMBL/GenBank/DDBJ databases">
        <authorList>
            <consortium name="FlyBase"/>
        </authorList>
    </citation>
    <scope>NUCLEOTIDE SEQUENCE</scope>
</reference>
<name>B7Z059_DROME</name>
<keyword evidence="1" id="KW-0378">Hydrolase</keyword>
<dbReference type="Proteomes" id="UP000000803">
    <property type="component" value="Chromosome 3L"/>
</dbReference>
<reference evidence="1 5" key="8">
    <citation type="journal article" date="2007" name="Science">
        <title>The Release 5.1 annotation of Drosophila melanogaster heterochromatin.</title>
        <authorList>
            <person name="Smith C.D."/>
            <person name="Shu S."/>
            <person name="Mungall C.J."/>
            <person name="Karpen G.H."/>
        </authorList>
    </citation>
    <scope>NUCLEOTIDE SEQUENCE [LARGE SCALE GENOMIC DNA]</scope>
    <source>
        <strain evidence="5">Berkeley</strain>
    </source>
</reference>
<evidence type="ECO:0000313" key="3">
    <source>
        <dbReference type="EMBL" id="ANY27591.1"/>
    </source>
</evidence>
<dbReference type="ExpressionAtlas" id="B7Z059">
    <property type="expression patterns" value="baseline and differential"/>
</dbReference>
<dbReference type="GO" id="GO:0004623">
    <property type="term" value="F:phospholipase A2 activity"/>
    <property type="evidence" value="ECO:0007669"/>
    <property type="project" value="UniProtKB-EC"/>
</dbReference>
<reference evidence="1 5" key="6">
    <citation type="journal article" date="2005" name="PLoS Comput. Biol.">
        <title>Combined evidence annotation of transposable elements in genome sequences.</title>
        <authorList>
            <person name="Quesneville H."/>
            <person name="Bergman C.M."/>
            <person name="Andrieu O."/>
            <person name="Autard D."/>
            <person name="Nouaud D."/>
            <person name="Ashburner M."/>
            <person name="Anxolabehere D."/>
        </authorList>
    </citation>
    <scope>NUCLEOTIDE SEQUENCE [LARGE SCALE GENOMIC DNA]</scope>
    <source>
        <strain evidence="5">Berkeley</strain>
    </source>
</reference>
<dbReference type="EMBL" id="AY094681">
    <property type="protein sequence ID" value="ACR44242.1"/>
    <property type="molecule type" value="mRNA"/>
</dbReference>
<dbReference type="AlphaFoldDB" id="B7Z059"/>
<dbReference type="EMBL" id="AE014296">
    <property type="protein sequence ID" value="ACL83312.1"/>
    <property type="molecule type" value="Genomic_DNA"/>
</dbReference>
<keyword evidence="5" id="KW-1185">Reference proteome</keyword>
<reference evidence="5" key="4">
    <citation type="journal article" date="2002" name="Genome Biol.">
        <title>The transposable elements of the Drosophila melanogaster euchromatin: a genomics perspective.</title>
        <authorList>
            <person name="Kaminker J.S."/>
            <person name="Bergman C.M."/>
            <person name="Kronmiller B."/>
            <person name="Carlson J."/>
            <person name="Svirskas R."/>
            <person name="Patel S."/>
            <person name="Frise E."/>
            <person name="Wheeler D.A."/>
            <person name="Lewis S.E."/>
            <person name="Rubin G.M."/>
            <person name="Ashburner M."/>
            <person name="Celniker S.E."/>
        </authorList>
    </citation>
    <scope>NUCLEOTIDE SEQUENCE [LARGE SCALE GENOMIC DNA]</scope>
    <source>
        <strain evidence="5">Berkeley</strain>
    </source>
</reference>
<dbReference type="RefSeq" id="NP_001137957.1">
    <property type="nucleotide sequence ID" value="NM_001144485.3"/>
</dbReference>
<reference evidence="1" key="7">
    <citation type="submission" date="2006-08" db="EMBL/GenBank/DDBJ databases">
        <authorList>
            <person name="Celniker S."/>
            <person name="Carlson J."/>
            <person name="Wan K."/>
            <person name="Frise E."/>
            <person name="Hoskins R."/>
            <person name="Park S."/>
            <person name="Svirskas R."/>
            <person name="Rubin G."/>
        </authorList>
    </citation>
    <scope>NUCLEOTIDE SEQUENCE</scope>
</reference>
<evidence type="ECO:0000313" key="5">
    <source>
        <dbReference type="Proteomes" id="UP000000803"/>
    </source>
</evidence>
<evidence type="ECO:0000313" key="2">
    <source>
        <dbReference type="EMBL" id="ACR44242.1"/>
    </source>
</evidence>
<accession>B7Z059</accession>
<reference evidence="1 5" key="1">
    <citation type="journal article" date="2000" name="Science">
        <title>The genome sequence of Drosophila melanogaster.</title>
        <authorList>
            <person name="Adams M.D."/>
            <person name="Celniker S.E."/>
            <person name="Holt R.A."/>
            <person name="Evans C.A."/>
            <person name="Gocayne J.D."/>
            <person name="Amanatides P.G."/>
            <person name="Scherer S.E."/>
            <person name="Li P.W."/>
            <person name="Hoskins R.A."/>
            <person name="Galle R.F."/>
            <person name="George R.A."/>
            <person name="Lewis S.E."/>
            <person name="Richards S."/>
            <person name="Ashburner M."/>
            <person name="Henderson S.N."/>
            <person name="Sutton G.G."/>
            <person name="Wortman J.R."/>
            <person name="Yandell M.D."/>
            <person name="Zhang Q."/>
            <person name="Chen L.X."/>
            <person name="Brandon R.C."/>
            <person name="Rogers Y.H."/>
            <person name="Blazej R.G."/>
            <person name="Champe M."/>
            <person name="Pfeiffer B.D."/>
            <person name="Wan K.H."/>
            <person name="Doyle C."/>
            <person name="Baxter E.G."/>
            <person name="Helt G."/>
            <person name="Nelson C.R."/>
            <person name="Gabor G.L."/>
            <person name="Abril J.F."/>
            <person name="Agbayani A."/>
            <person name="An H.J."/>
            <person name="Andrews-Pfannkoch C."/>
            <person name="Baldwin D."/>
            <person name="Ballew R.M."/>
            <person name="Basu A."/>
            <person name="Baxendale J."/>
            <person name="Bayraktaroglu L."/>
            <person name="Beasley E.M."/>
            <person name="Beeson K.Y."/>
            <person name="Benos P.V."/>
            <person name="Berman B.P."/>
            <person name="Bhandari D."/>
            <person name="Bolshakov S."/>
            <person name="Borkova D."/>
            <person name="Botchan M.R."/>
            <person name="Bouck J."/>
            <person name="Brokstein P."/>
            <person name="Brottier P."/>
            <person name="Burtis K.C."/>
            <person name="Busam D.A."/>
            <person name="Butler H."/>
            <person name="Cadieu E."/>
            <person name="Center A."/>
            <person name="Chandra I."/>
            <person name="Cherry J.M."/>
            <person name="Cawley S."/>
            <person name="Dahlke C."/>
            <person name="Davenport L.B."/>
            <person name="Davies P."/>
            <person name="de Pablos B."/>
            <person name="Delcher A."/>
            <person name="Deng Z."/>
            <person name="Mays A.D."/>
            <person name="Dew I."/>
            <person name="Dietz S.M."/>
            <person name="Dodson K."/>
            <person name="Doup L.E."/>
            <person name="Downes M."/>
            <person name="Dugan-Rocha S."/>
            <person name="Dunkov B.C."/>
            <person name="Dunn P."/>
            <person name="Durbin K.J."/>
            <person name="Evangelista C.C."/>
            <person name="Ferraz C."/>
            <person name="Ferriera S."/>
            <person name="Fleischmann W."/>
            <person name="Fosler C."/>
            <person name="Gabrielian A.E."/>
            <person name="Garg N.S."/>
            <person name="Gelbart W.M."/>
            <person name="Glasser K."/>
            <person name="Glodek A."/>
            <person name="Gong F."/>
            <person name="Gorrell J.H."/>
            <person name="Gu Z."/>
            <person name="Guan P."/>
            <person name="Harris M."/>
            <person name="Harris N.L."/>
            <person name="Harvey D."/>
            <person name="Heiman T.J."/>
            <person name="Hernandez J.R."/>
            <person name="Houck J."/>
            <person name="Hostin D."/>
            <person name="Houston K.A."/>
            <person name="Howland T.J."/>
            <person name="Wei M.H."/>
            <person name="Ibegwam C."/>
            <person name="Jalali M."/>
            <person name="Kalush F."/>
            <person name="Karpen G.H."/>
            <person name="Ke Z."/>
            <person name="Kennison J.A."/>
            <person name="Ketchum K.A."/>
            <person name="Kimmel B.E."/>
            <person name="Kodira C.D."/>
            <person name="Kraft C."/>
            <person name="Kravitz S."/>
            <person name="Kulp D."/>
            <person name="Lai Z."/>
            <person name="Lasko P."/>
            <person name="Lei Y."/>
            <person name="Levitsky A.A."/>
            <person name="Li J."/>
            <person name="Li Z."/>
            <person name="Liang Y."/>
            <person name="Lin X."/>
            <person name="Liu X."/>
            <person name="Mattei B."/>
            <person name="McIntosh T.C."/>
            <person name="McLeod M.P."/>
            <person name="McPherson D."/>
            <person name="Merkulov G."/>
            <person name="Milshina N.V."/>
            <person name="Mobarry C."/>
            <person name="Morris J."/>
            <person name="Moshrefi A."/>
            <person name="Mount S.M."/>
            <person name="Moy M."/>
            <person name="Murphy B."/>
            <person name="Murphy L."/>
            <person name="Muzny D.M."/>
            <person name="Nelson D.L."/>
            <person name="Nelson D.R."/>
            <person name="Nelson K.A."/>
            <person name="Nixon K."/>
            <person name="Nusskern D.R."/>
            <person name="Pacleb J.M."/>
            <person name="Palazzolo M."/>
            <person name="Pittman G.S."/>
            <person name="Pan S."/>
            <person name="Pollard J."/>
            <person name="Puri V."/>
            <person name="Reese M.G."/>
            <person name="Reinert K."/>
            <person name="Remington K."/>
            <person name="Saunders R.D."/>
            <person name="Scheeler F."/>
            <person name="Shen H."/>
            <person name="Shue B.C."/>
            <person name="Siden-Kiamos I."/>
            <person name="Simpson M."/>
            <person name="Skupski M.P."/>
            <person name="Smith T."/>
            <person name="Spier E."/>
            <person name="Spradling A.C."/>
            <person name="Stapleton M."/>
            <person name="Strong R."/>
            <person name="Sun E."/>
            <person name="Svirskas R."/>
            <person name="Tector C."/>
            <person name="Turner R."/>
            <person name="Venter E."/>
            <person name="Wang A.H."/>
            <person name="Wang X."/>
            <person name="Wang Z.Y."/>
            <person name="Wassarman D.A."/>
            <person name="Weinstock G.M."/>
            <person name="Weissenbach J."/>
            <person name="Williams S.M."/>
            <person name="WoodageT"/>
            <person name="Worley K.C."/>
            <person name="Wu D."/>
            <person name="Yang S."/>
            <person name="Yao Q.A."/>
            <person name="Ye J."/>
            <person name="Yeh R.F."/>
            <person name="Zaveri J.S."/>
            <person name="Zhan M."/>
            <person name="Zhang G."/>
            <person name="Zhao Q."/>
            <person name="Zheng L."/>
            <person name="Zheng X.H."/>
            <person name="Zhong F.N."/>
            <person name="Zhong W."/>
            <person name="Zhou X."/>
            <person name="Zhu S."/>
            <person name="Zhu X."/>
            <person name="Smith H.O."/>
            <person name="Gibbs R.A."/>
            <person name="Myers E.W."/>
            <person name="Rubin G.M."/>
            <person name="Venter J.C."/>
        </authorList>
    </citation>
    <scope>NUCLEOTIDE SEQUENCE [LARGE SCALE GENOMIC DNA]</scope>
    <source>
        <strain evidence="5">Berkeley</strain>
    </source>
</reference>
<evidence type="ECO:0000313" key="1">
    <source>
        <dbReference type="EMBL" id="ACL83312.1"/>
    </source>
</evidence>
<dbReference type="FlyBase" id="FBgn0036545">
    <property type="gene designation" value="GXIVsPLA2"/>
</dbReference>
<gene>
    <name evidence="1 4" type="primary">GXIVsPLA2</name>
    <name evidence="1" type="synonym">Dmel\CG17035</name>
    <name evidence="1" type="synonym">GXIVsPLA</name>
    <name evidence="2" type="synonym">GXIVsPLA2-RC</name>
    <name evidence="4" type="ORF">CG17035</name>
    <name evidence="1" type="ORF">Dmel_CG17035</name>
</gene>
<reference evidence="3" key="14">
    <citation type="submission" date="2016-07" db="EMBL/GenBank/DDBJ databases">
        <authorList>
            <person name="Wan K."/>
            <person name="Booth B."/>
            <person name="Spirohn K."/>
            <person name="Hao T."/>
            <person name="Hu Y."/>
            <person name="Calderwood M."/>
            <person name="Hill D."/>
            <person name="Mohr S."/>
            <person name="Vidal M."/>
            <person name="Celniker S."/>
            <person name="Perrimon N."/>
        </authorList>
    </citation>
    <scope>NUCLEOTIDE SEQUENCE</scope>
</reference>
<dbReference type="Bgee" id="FBgn0036545">
    <property type="expression patterns" value="Expressed in oviduct (Drosophila) and 127 other cell types or tissues"/>
</dbReference>